<proteinExistence type="predicted"/>
<gene>
    <name evidence="1" type="ORF">GSUB_09130</name>
</gene>
<evidence type="ECO:0000313" key="2">
    <source>
        <dbReference type="Proteomes" id="UP000035036"/>
    </source>
</evidence>
<organism evidence="1 2">
    <name type="scientific">Geoalkalibacter subterraneus</name>
    <dbReference type="NCBI Taxonomy" id="483547"/>
    <lineage>
        <taxon>Bacteria</taxon>
        <taxon>Pseudomonadati</taxon>
        <taxon>Thermodesulfobacteriota</taxon>
        <taxon>Desulfuromonadia</taxon>
        <taxon>Desulfuromonadales</taxon>
        <taxon>Geoalkalibacteraceae</taxon>
        <taxon>Geoalkalibacter</taxon>
    </lineage>
</organism>
<dbReference type="Proteomes" id="UP000035036">
    <property type="component" value="Chromosome"/>
</dbReference>
<dbReference type="EMBL" id="CP010311">
    <property type="protein sequence ID" value="AJF06670.1"/>
    <property type="molecule type" value="Genomic_DNA"/>
</dbReference>
<evidence type="ECO:0000313" key="1">
    <source>
        <dbReference type="EMBL" id="AJF06670.1"/>
    </source>
</evidence>
<protein>
    <submittedName>
        <fullName evidence="1">Uncharacterized protein</fullName>
    </submittedName>
</protein>
<name>A0A0B5FRB9_9BACT</name>
<dbReference type="STRING" id="483547.GSUB_09130"/>
<keyword evidence="2" id="KW-1185">Reference proteome</keyword>
<reference evidence="1 2" key="1">
    <citation type="journal article" date="2015" name="Genome Announc.">
        <title>Genomes of Geoalkalibacter ferrihydriticus Z-0531T and Geoalkalibacter subterraneus Red1T, Two Haloalkaliphilic Metal-Reducing Deltaproteobacteria.</title>
        <authorList>
            <person name="Badalamenti J.P."/>
            <person name="Krajmalnik-Brown R."/>
            <person name="Torres C.I."/>
            <person name="Bond D.R."/>
        </authorList>
    </citation>
    <scope>NUCLEOTIDE SEQUENCE [LARGE SCALE GENOMIC DNA]</scope>
    <source>
        <strain evidence="1 2">Red1</strain>
    </source>
</reference>
<dbReference type="HOGENOM" id="CLU_2616985_0_0_7"/>
<dbReference type="RefSeq" id="WP_040200396.1">
    <property type="nucleotide sequence ID" value="NZ_CP010311.1"/>
</dbReference>
<sequence length="78" mass="8594">MSFISEDEGDVSLLLQEKGVPSVLDEIHQGDVVVFKRVGPLAVNLRFYSAEGHRGYTSSKFRIGRGAELETINLSLLT</sequence>
<dbReference type="AlphaFoldDB" id="A0A0B5FRB9"/>
<dbReference type="KEGG" id="gsb:GSUB_09130"/>
<accession>A0A0B5FRB9</accession>